<dbReference type="SUPFAM" id="SSF46689">
    <property type="entry name" value="Homeodomain-like"/>
    <property type="match status" value="1"/>
</dbReference>
<dbReference type="InterPro" id="IPR009057">
    <property type="entry name" value="Homeodomain-like_sf"/>
</dbReference>
<dbReference type="eggNOG" id="COG1309">
    <property type="taxonomic scope" value="Bacteria"/>
</dbReference>
<evidence type="ECO:0000259" key="3">
    <source>
        <dbReference type="PROSITE" id="PS50977"/>
    </source>
</evidence>
<dbReference type="PANTHER" id="PTHR43479:SF20">
    <property type="entry name" value="HTH TETR-TYPE DOMAIN-CONTAINING PROTEIN"/>
    <property type="match status" value="1"/>
</dbReference>
<dbReference type="EMBL" id="CP018099">
    <property type="protein sequence ID" value="APF17444.1"/>
    <property type="molecule type" value="Genomic_DNA"/>
</dbReference>
<dbReference type="PRINTS" id="PR00455">
    <property type="entry name" value="HTHTETR"/>
</dbReference>
<dbReference type="Pfam" id="PF08359">
    <property type="entry name" value="TetR_C_4"/>
    <property type="match status" value="1"/>
</dbReference>
<feature type="DNA-binding region" description="H-T-H motif" evidence="2">
    <location>
        <begin position="28"/>
        <end position="47"/>
    </location>
</feature>
<reference evidence="5 6" key="1">
    <citation type="submission" date="2011-09" db="EMBL/GenBank/DDBJ databases">
        <title>The permanent draft genome of Caldithrix abyssi DSM 13497.</title>
        <authorList>
            <consortium name="US DOE Joint Genome Institute (JGI-PGF)"/>
            <person name="Lucas S."/>
            <person name="Han J."/>
            <person name="Lapidus A."/>
            <person name="Bruce D."/>
            <person name="Goodwin L."/>
            <person name="Pitluck S."/>
            <person name="Peters L."/>
            <person name="Kyrpides N."/>
            <person name="Mavromatis K."/>
            <person name="Ivanova N."/>
            <person name="Mikhailova N."/>
            <person name="Chertkov O."/>
            <person name="Detter J.C."/>
            <person name="Tapia R."/>
            <person name="Han C."/>
            <person name="Land M."/>
            <person name="Hauser L."/>
            <person name="Markowitz V."/>
            <person name="Cheng J.-F."/>
            <person name="Hugenholtz P."/>
            <person name="Woyke T."/>
            <person name="Wu D."/>
            <person name="Spring S."/>
            <person name="Brambilla E."/>
            <person name="Klenk H.-P."/>
            <person name="Eisen J.A."/>
        </authorList>
    </citation>
    <scope>NUCLEOTIDE SEQUENCE [LARGE SCALE GENOMIC DNA]</scope>
    <source>
        <strain evidence="5 6">DSM 13497</strain>
    </source>
</reference>
<dbReference type="PROSITE" id="PS50977">
    <property type="entry name" value="HTH_TETR_2"/>
    <property type="match status" value="1"/>
</dbReference>
<sequence length="193" mass="22354">MVAFTKRQREIVNTAIQLIAEKGIQELTIKNLSKKIGIAESAIYRHFDSKFDILIGILTLFKDNINTLNRQILEMDLSPRAKLEVMLERRFKYFSEKPTVAAVIFSEELFRNDSRLSKAVFEIMQENQNSMIGIISEGQARGEFRKEVSAEELSFMIIGAVRLIVTKWRMTDFSFDLVEEGQKLWQTIKILIT</sequence>
<dbReference type="SUPFAM" id="SSF48498">
    <property type="entry name" value="Tetracyclin repressor-like, C-terminal domain"/>
    <property type="match status" value="1"/>
</dbReference>
<keyword evidence="1 2" id="KW-0238">DNA-binding</keyword>
<gene>
    <name evidence="4" type="ORF">Cabys_693</name>
    <name evidence="5" type="ORF">Calab_1931</name>
</gene>
<dbReference type="PANTHER" id="PTHR43479">
    <property type="entry name" value="ACREF/ENVCD OPERON REPRESSOR-RELATED"/>
    <property type="match status" value="1"/>
</dbReference>
<feature type="domain" description="HTH tetR-type" evidence="3">
    <location>
        <begin position="5"/>
        <end position="65"/>
    </location>
</feature>
<name>H1XU55_CALAY</name>
<dbReference type="Gene3D" id="1.10.357.10">
    <property type="entry name" value="Tetracycline Repressor, domain 2"/>
    <property type="match status" value="1"/>
</dbReference>
<protein>
    <submittedName>
        <fullName evidence="4">DNA-binding transcriptional regulator, AcrR family</fullName>
    </submittedName>
    <submittedName>
        <fullName evidence="5">Regulatory protein TetR</fullName>
    </submittedName>
</protein>
<evidence type="ECO:0000313" key="4">
    <source>
        <dbReference type="EMBL" id="APF17444.1"/>
    </source>
</evidence>
<dbReference type="InterPro" id="IPR013570">
    <property type="entry name" value="Tscrpt_reg_YsiA_C"/>
</dbReference>
<keyword evidence="6" id="KW-1185">Reference proteome</keyword>
<dbReference type="GO" id="GO:0003677">
    <property type="term" value="F:DNA binding"/>
    <property type="evidence" value="ECO:0007669"/>
    <property type="project" value="UniProtKB-UniRule"/>
</dbReference>
<evidence type="ECO:0000313" key="6">
    <source>
        <dbReference type="Proteomes" id="UP000004671"/>
    </source>
</evidence>
<dbReference type="EMBL" id="CM001402">
    <property type="protein sequence ID" value="EHO41545.1"/>
    <property type="molecule type" value="Genomic_DNA"/>
</dbReference>
<reference evidence="4 7" key="2">
    <citation type="submission" date="2016-11" db="EMBL/GenBank/DDBJ databases">
        <title>Genomic analysis of Caldithrix abyssi and proposal of a novel bacterial phylum Caldithrichaeota.</title>
        <authorList>
            <person name="Kublanov I."/>
            <person name="Sigalova O."/>
            <person name="Gavrilov S."/>
            <person name="Lebedinsky A."/>
            <person name="Ivanova N."/>
            <person name="Daum C."/>
            <person name="Reddy T."/>
            <person name="Klenk H.P."/>
            <person name="Goker M."/>
            <person name="Reva O."/>
            <person name="Miroshnichenko M."/>
            <person name="Kyprides N."/>
            <person name="Woyke T."/>
            <person name="Gelfand M."/>
        </authorList>
    </citation>
    <scope>NUCLEOTIDE SEQUENCE [LARGE SCALE GENOMIC DNA]</scope>
    <source>
        <strain evidence="4 7">LF13</strain>
    </source>
</reference>
<evidence type="ECO:0000256" key="2">
    <source>
        <dbReference type="PROSITE-ProRule" id="PRU00335"/>
    </source>
</evidence>
<organism evidence="5 6">
    <name type="scientific">Caldithrix abyssi DSM 13497</name>
    <dbReference type="NCBI Taxonomy" id="880073"/>
    <lineage>
        <taxon>Bacteria</taxon>
        <taxon>Pseudomonadati</taxon>
        <taxon>Calditrichota</taxon>
        <taxon>Calditrichia</taxon>
        <taxon>Calditrichales</taxon>
        <taxon>Calditrichaceae</taxon>
        <taxon>Caldithrix</taxon>
    </lineage>
</organism>
<dbReference type="InterPro" id="IPR050624">
    <property type="entry name" value="HTH-type_Tx_Regulator"/>
</dbReference>
<dbReference type="Proteomes" id="UP000183868">
    <property type="component" value="Chromosome"/>
</dbReference>
<proteinExistence type="predicted"/>
<evidence type="ECO:0000313" key="5">
    <source>
        <dbReference type="EMBL" id="EHO41545.1"/>
    </source>
</evidence>
<dbReference type="OrthoDB" id="6430772at2"/>
<dbReference type="KEGG" id="caby:Cabys_693"/>
<dbReference type="InterPro" id="IPR001647">
    <property type="entry name" value="HTH_TetR"/>
</dbReference>
<dbReference type="AlphaFoldDB" id="H1XU55"/>
<dbReference type="Proteomes" id="UP000004671">
    <property type="component" value="Chromosome"/>
</dbReference>
<dbReference type="FunCoup" id="H1XU55">
    <property type="interactions" value="12"/>
</dbReference>
<dbReference type="InterPro" id="IPR036271">
    <property type="entry name" value="Tet_transcr_reg_TetR-rel_C_sf"/>
</dbReference>
<evidence type="ECO:0000256" key="1">
    <source>
        <dbReference type="ARBA" id="ARBA00023125"/>
    </source>
</evidence>
<dbReference type="InParanoid" id="H1XU55"/>
<dbReference type="Pfam" id="PF00440">
    <property type="entry name" value="TetR_N"/>
    <property type="match status" value="1"/>
</dbReference>
<dbReference type="HOGENOM" id="CLU_069356_12_3_0"/>
<evidence type="ECO:0000313" key="7">
    <source>
        <dbReference type="Proteomes" id="UP000183868"/>
    </source>
</evidence>
<dbReference type="RefSeq" id="WP_006928696.1">
    <property type="nucleotide sequence ID" value="NZ_CM001402.1"/>
</dbReference>
<dbReference type="STRING" id="880073.Cabys_693"/>
<accession>H1XU55</accession>
<dbReference type="PaxDb" id="880073-Calab_1931"/>